<evidence type="ECO:0000256" key="8">
    <source>
        <dbReference type="SAM" id="MobiDB-lite"/>
    </source>
</evidence>
<evidence type="ECO:0000256" key="4">
    <source>
        <dbReference type="ARBA" id="ARBA00022771"/>
    </source>
</evidence>
<comment type="subcellular location">
    <subcellularLocation>
        <location evidence="1">Nucleus</location>
    </subcellularLocation>
</comment>
<dbReference type="EMBL" id="OC870257">
    <property type="protein sequence ID" value="CAD7634948.1"/>
    <property type="molecule type" value="Genomic_DNA"/>
</dbReference>
<feature type="domain" description="C2H2-type" evidence="9">
    <location>
        <begin position="585"/>
        <end position="613"/>
    </location>
</feature>
<feature type="region of interest" description="Disordered" evidence="8">
    <location>
        <begin position="399"/>
        <end position="423"/>
    </location>
</feature>
<protein>
    <recommendedName>
        <fullName evidence="9">C2H2-type domain-containing protein</fullName>
    </recommendedName>
</protein>
<dbReference type="InterPro" id="IPR050888">
    <property type="entry name" value="ZnF_C2H2-type_TF"/>
</dbReference>
<evidence type="ECO:0000256" key="1">
    <source>
        <dbReference type="ARBA" id="ARBA00004123"/>
    </source>
</evidence>
<name>A0A7R9L6G5_9ACAR</name>
<keyword evidence="11" id="KW-1185">Reference proteome</keyword>
<dbReference type="GO" id="GO:0008270">
    <property type="term" value="F:zinc ion binding"/>
    <property type="evidence" value="ECO:0007669"/>
    <property type="project" value="UniProtKB-KW"/>
</dbReference>
<keyword evidence="4 7" id="KW-0863">Zinc-finger</keyword>
<keyword evidence="3" id="KW-0677">Repeat</keyword>
<organism evidence="10">
    <name type="scientific">Medioppia subpectinata</name>
    <dbReference type="NCBI Taxonomy" id="1979941"/>
    <lineage>
        <taxon>Eukaryota</taxon>
        <taxon>Metazoa</taxon>
        <taxon>Ecdysozoa</taxon>
        <taxon>Arthropoda</taxon>
        <taxon>Chelicerata</taxon>
        <taxon>Arachnida</taxon>
        <taxon>Acari</taxon>
        <taxon>Acariformes</taxon>
        <taxon>Sarcoptiformes</taxon>
        <taxon>Oribatida</taxon>
        <taxon>Brachypylina</taxon>
        <taxon>Oppioidea</taxon>
        <taxon>Oppiidae</taxon>
        <taxon>Medioppia</taxon>
    </lineage>
</organism>
<feature type="region of interest" description="Disordered" evidence="8">
    <location>
        <begin position="141"/>
        <end position="177"/>
    </location>
</feature>
<dbReference type="Proteomes" id="UP000759131">
    <property type="component" value="Unassembled WGS sequence"/>
</dbReference>
<feature type="region of interest" description="Disordered" evidence="8">
    <location>
        <begin position="220"/>
        <end position="248"/>
    </location>
</feature>
<dbReference type="OrthoDB" id="6077919at2759"/>
<dbReference type="InterPro" id="IPR013087">
    <property type="entry name" value="Znf_C2H2_type"/>
</dbReference>
<evidence type="ECO:0000313" key="10">
    <source>
        <dbReference type="EMBL" id="CAD7634948.1"/>
    </source>
</evidence>
<dbReference type="EMBL" id="CAJPIZ010015682">
    <property type="protein sequence ID" value="CAG2115378.1"/>
    <property type="molecule type" value="Genomic_DNA"/>
</dbReference>
<feature type="compositionally biased region" description="Basic residues" evidence="8">
    <location>
        <begin position="404"/>
        <end position="418"/>
    </location>
</feature>
<evidence type="ECO:0000259" key="9">
    <source>
        <dbReference type="PROSITE" id="PS50157"/>
    </source>
</evidence>
<reference evidence="10" key="1">
    <citation type="submission" date="2020-11" db="EMBL/GenBank/DDBJ databases">
        <authorList>
            <person name="Tran Van P."/>
        </authorList>
    </citation>
    <scope>NUCLEOTIDE SEQUENCE</scope>
</reference>
<feature type="non-terminal residue" evidence="10">
    <location>
        <position position="785"/>
    </location>
</feature>
<gene>
    <name evidence="10" type="ORF">OSB1V03_LOCUS15340</name>
</gene>
<evidence type="ECO:0000256" key="6">
    <source>
        <dbReference type="ARBA" id="ARBA00023242"/>
    </source>
</evidence>
<keyword evidence="5" id="KW-0862">Zinc</keyword>
<proteinExistence type="predicted"/>
<feature type="compositionally biased region" description="Basic and acidic residues" evidence="8">
    <location>
        <begin position="220"/>
        <end position="247"/>
    </location>
</feature>
<feature type="compositionally biased region" description="Polar residues" evidence="8">
    <location>
        <begin position="1"/>
        <end position="27"/>
    </location>
</feature>
<evidence type="ECO:0000256" key="7">
    <source>
        <dbReference type="PROSITE-ProRule" id="PRU00042"/>
    </source>
</evidence>
<dbReference type="PROSITE" id="PS50157">
    <property type="entry name" value="ZINC_FINGER_C2H2_2"/>
    <property type="match status" value="3"/>
</dbReference>
<dbReference type="AlphaFoldDB" id="A0A7R9L6G5"/>
<feature type="domain" description="C2H2-type" evidence="9">
    <location>
        <begin position="622"/>
        <end position="648"/>
    </location>
</feature>
<dbReference type="SMART" id="SM00355">
    <property type="entry name" value="ZnF_C2H2"/>
    <property type="match status" value="9"/>
</dbReference>
<keyword evidence="6" id="KW-0539">Nucleus</keyword>
<dbReference type="PROSITE" id="PS00028">
    <property type="entry name" value="ZINC_FINGER_C2H2_1"/>
    <property type="match status" value="4"/>
</dbReference>
<accession>A0A7R9L6G5</accession>
<keyword evidence="2" id="KW-0479">Metal-binding</keyword>
<evidence type="ECO:0000256" key="5">
    <source>
        <dbReference type="ARBA" id="ARBA00022833"/>
    </source>
</evidence>
<evidence type="ECO:0000313" key="11">
    <source>
        <dbReference type="Proteomes" id="UP000759131"/>
    </source>
</evidence>
<dbReference type="GO" id="GO:0005634">
    <property type="term" value="C:nucleus"/>
    <property type="evidence" value="ECO:0007669"/>
    <property type="project" value="UniProtKB-SubCell"/>
</dbReference>
<feature type="domain" description="C2H2-type" evidence="9">
    <location>
        <begin position="659"/>
        <end position="682"/>
    </location>
</feature>
<sequence>MNSLLQNNDTKGVASNTSGSGAQLNRTESARKWRSRPLTYRCEYCIGSNIFATDSKSYFETHHRNCHPKALYCDLCLARFETLAERLEHQIYCTVSKIYICDQMNCYFECTDSEAFDEHRRQHTAPPIDTISDRIDDTVSKADPISDDNCVAKSAQKPNESNGLNESDGSVSADNSSINGHDVQQLLALCLSLPQTADPFETNCENNKIAVKSKRKTPHTIRDDNFVDSTHEKTIASDGRNESDGRVSSDIYPINEEDLQLKSLYIPIAVPKSTRLPLEINCDTNEIAIKTEPISGDNCVEMNEEMSNECTTGLHTIDEHISVDSVKQELESNENRLEFNSVVNEVVDNSNDNGFIFGADLLSKNSVIRHEMIDTNNGLTDDNNKHETSIKRMLAHITGTGGRPRGRPRRHPKVGPKVRPKDVPRNRCPDCNPSLSTSIYYHCKNHALKTCPLCDLPFKGRHALVDHLSACKAPQTRYQRNLKRHVRRVHTTECYRCRQPIDETMIRSHLQKCDKRLNVAVRKCPIDGCDYQSISGVDIKGHKLSMHSIGSDLQCNKCSFKCTTFYAYNQHVLRYHNTKKRRTLYKCEKCHKCFHTLQRLNAHVIWAHSSKPLEPLRVRDRHQCHYRDCGGTFRRASDLVTHVGAKHTPLLDDWSEYLFKCEICGDLFKGQRLVGRHLDSLHKLNGRKYWFKCGSDGCGFESISLRGINDHKRDLKHVGPYVLFNKTKGQSTCESVAEVCGSVGPRAANSTRNDNLLSMETLDYCSGEALIKTNITAIPDKQSFS</sequence>
<dbReference type="Gene3D" id="3.30.160.60">
    <property type="entry name" value="Classic Zinc Finger"/>
    <property type="match status" value="2"/>
</dbReference>
<evidence type="ECO:0000256" key="3">
    <source>
        <dbReference type="ARBA" id="ARBA00022737"/>
    </source>
</evidence>
<dbReference type="PANTHER" id="PTHR24406">
    <property type="entry name" value="TRANSCRIPTIONAL REPRESSOR CTCFL-RELATED"/>
    <property type="match status" value="1"/>
</dbReference>
<feature type="compositionally biased region" description="Polar residues" evidence="8">
    <location>
        <begin position="156"/>
        <end position="177"/>
    </location>
</feature>
<feature type="region of interest" description="Disordered" evidence="8">
    <location>
        <begin position="1"/>
        <end position="28"/>
    </location>
</feature>
<evidence type="ECO:0000256" key="2">
    <source>
        <dbReference type="ARBA" id="ARBA00022723"/>
    </source>
</evidence>